<organism evidence="3 4">
    <name type="scientific">Verticillium longisporum</name>
    <name type="common">Verticillium dahliae var. longisporum</name>
    <dbReference type="NCBI Taxonomy" id="100787"/>
    <lineage>
        <taxon>Eukaryota</taxon>
        <taxon>Fungi</taxon>
        <taxon>Dikarya</taxon>
        <taxon>Ascomycota</taxon>
        <taxon>Pezizomycotina</taxon>
        <taxon>Sordariomycetes</taxon>
        <taxon>Hypocreomycetidae</taxon>
        <taxon>Glomerellales</taxon>
        <taxon>Plectosphaerellaceae</taxon>
        <taxon>Verticillium</taxon>
    </lineage>
</organism>
<feature type="chain" id="PRO_5002566967" evidence="2">
    <location>
        <begin position="27"/>
        <end position="775"/>
    </location>
</feature>
<dbReference type="AlphaFoldDB" id="A0A0G4LYP0"/>
<feature type="region of interest" description="Disordered" evidence="1">
    <location>
        <begin position="65"/>
        <end position="88"/>
    </location>
</feature>
<accession>A0A0G4LYP0</accession>
<evidence type="ECO:0000313" key="4">
    <source>
        <dbReference type="Proteomes" id="UP000045706"/>
    </source>
</evidence>
<reference evidence="4" key="1">
    <citation type="submission" date="2015-05" db="EMBL/GenBank/DDBJ databases">
        <authorList>
            <person name="Fogelqvist Johan"/>
        </authorList>
    </citation>
    <scope>NUCLEOTIDE SEQUENCE [LARGE SCALE GENOMIC DNA]</scope>
</reference>
<gene>
    <name evidence="3" type="ORF">BN1723_003416</name>
</gene>
<feature type="compositionally biased region" description="Basic and acidic residues" evidence="1">
    <location>
        <begin position="238"/>
        <end position="250"/>
    </location>
</feature>
<feature type="region of interest" description="Disordered" evidence="1">
    <location>
        <begin position="540"/>
        <end position="573"/>
    </location>
</feature>
<keyword evidence="2" id="KW-0732">Signal</keyword>
<protein>
    <submittedName>
        <fullName evidence="3">Uncharacterized protein</fullName>
    </submittedName>
</protein>
<sequence>MPLPFFRRAVALAVGTLMCLGFICEAATIPGGIQNLQTDALHSNVTLVFGGVPIGNLGLVGKNNHASNRVTNNDQNEASTSRLPSRMTTSKADEHLMDSYMRTSDEDFKPQCNWPKGSLGGISMCIDALSRVPDQVWQARVPVDICVIRGEDTYITIRGSAWIGAPGGAHATSLEIITALEWIRDQCTSCEGLDCYAGGAKAVGKNNKFIVKINGRNRKDGATGKIRSDIAQSTSKAKNSDETLSKRSSDEWDSCSWPRGPVKALVNNCVADQRRNPNRLYQTLDFIEICRVEGTEMDAEGRVETLQINGFVKEGADWAEASGTDILEALDWMRERCSTCRAARDDCYVGGFKAVGPKDDFIVQVVGGKKEDRLAARDAGEKSTSATKELARYIPDEELVNVGAKKAQADECTWPRGPMTSVLECMDQMKVDPEKVFKTTDWVRLCRIQGNQDRHMLSIYGYARDGHAEGEATADEVYQTLRWAKRYCTSCHEPHKNCYVGGWWLTGKKKNMVVQIMGSAPHKDARSLFLDAGEDANLQSLSPASPTIEAVPFNKTPTNDSAGKGQDDTPASLNKPIIYKYNDLTSNTTQYLFGPNREPLEATTNLTWSDVQQAASALTPTSRVAYDAQLLSADALNPSPECHANQVPTNGTYAQACLDFLWANRDNTWDMPQKTEVDICTVQVQTVRAGEDGKGEAWKDVFRMYATTCACRKGLKLQAGAAAAGLQRLMDTCSQCNDGGMCQVGATLQFEGNLELKLHVVSYSEKVEEPAAIAA</sequence>
<dbReference type="EMBL" id="CVQI01020001">
    <property type="protein sequence ID" value="CRK27218.1"/>
    <property type="molecule type" value="Genomic_DNA"/>
</dbReference>
<name>A0A0G4LYP0_VERLO</name>
<feature type="region of interest" description="Disordered" evidence="1">
    <location>
        <begin position="232"/>
        <end position="252"/>
    </location>
</feature>
<evidence type="ECO:0000256" key="2">
    <source>
        <dbReference type="SAM" id="SignalP"/>
    </source>
</evidence>
<proteinExistence type="predicted"/>
<evidence type="ECO:0000313" key="3">
    <source>
        <dbReference type="EMBL" id="CRK27218.1"/>
    </source>
</evidence>
<feature type="non-terminal residue" evidence="3">
    <location>
        <position position="775"/>
    </location>
</feature>
<feature type="signal peptide" evidence="2">
    <location>
        <begin position="1"/>
        <end position="26"/>
    </location>
</feature>
<dbReference type="Proteomes" id="UP000045706">
    <property type="component" value="Unassembled WGS sequence"/>
</dbReference>
<evidence type="ECO:0000256" key="1">
    <source>
        <dbReference type="SAM" id="MobiDB-lite"/>
    </source>
</evidence>